<gene>
    <name evidence="2" type="ORF">VFPPC_16788</name>
</gene>
<evidence type="ECO:0000259" key="1">
    <source>
        <dbReference type="Pfam" id="PF20237"/>
    </source>
</evidence>
<protein>
    <recommendedName>
        <fullName evidence="1">DUF6594 domain-containing protein</fullName>
    </recommendedName>
</protein>
<keyword evidence="3" id="KW-1185">Reference proteome</keyword>
<feature type="domain" description="DUF6594" evidence="1">
    <location>
        <begin position="44"/>
        <end position="250"/>
    </location>
</feature>
<comment type="caution">
    <text evidence="2">The sequence shown here is derived from an EMBL/GenBank/DDBJ whole genome shotgun (WGS) entry which is preliminary data.</text>
</comment>
<evidence type="ECO:0000313" key="2">
    <source>
        <dbReference type="EMBL" id="OAQ60267.1"/>
    </source>
</evidence>
<dbReference type="OrthoDB" id="5342093at2759"/>
<name>A0A179F4B1_METCM</name>
<dbReference type="Pfam" id="PF20237">
    <property type="entry name" value="DUF6594"/>
    <property type="match status" value="1"/>
</dbReference>
<accession>A0A179F4B1</accession>
<dbReference type="PANTHER" id="PTHR34502">
    <property type="entry name" value="DUF6594 DOMAIN-CONTAINING PROTEIN-RELATED"/>
    <property type="match status" value="1"/>
</dbReference>
<proteinExistence type="predicted"/>
<dbReference type="EMBL" id="LSBJ02000009">
    <property type="protein sequence ID" value="OAQ60267.1"/>
    <property type="molecule type" value="Genomic_DNA"/>
</dbReference>
<dbReference type="InterPro" id="IPR046529">
    <property type="entry name" value="DUF6594"/>
</dbReference>
<dbReference type="GeneID" id="28858535"/>
<dbReference type="KEGG" id="pchm:VFPPC_16788"/>
<dbReference type="STRING" id="1380566.A0A179F4B1"/>
<sequence length="253" mass="28943">MWLGNENASDQFFSFQAQAQAQALRLGEPSWGNISIHYITGFGEIASFIASDADHTTAVYKRFDKLAARDLLYYECELLELEAPQDQYDREDAIDARRLDNADLQRLIRTNARDWLSFKQRAMKEEESNDKDNQRWKKRMKLAMDIRATLKAYREALLLNSTLLTLHQPPKQTLTTLSNYFHQQHVVSGSQASQQTTYTSSKLSGAASSALYPLPNTPASQQATDLVTLSPQTHIDSLTYFLKTYCSWLFEVR</sequence>
<dbReference type="AlphaFoldDB" id="A0A179F4B1"/>
<dbReference type="Proteomes" id="UP000078397">
    <property type="component" value="Unassembled WGS sequence"/>
</dbReference>
<dbReference type="RefSeq" id="XP_018138177.1">
    <property type="nucleotide sequence ID" value="XM_018294541.1"/>
</dbReference>
<organism evidence="2 3">
    <name type="scientific">Pochonia chlamydosporia 170</name>
    <dbReference type="NCBI Taxonomy" id="1380566"/>
    <lineage>
        <taxon>Eukaryota</taxon>
        <taxon>Fungi</taxon>
        <taxon>Dikarya</taxon>
        <taxon>Ascomycota</taxon>
        <taxon>Pezizomycotina</taxon>
        <taxon>Sordariomycetes</taxon>
        <taxon>Hypocreomycetidae</taxon>
        <taxon>Hypocreales</taxon>
        <taxon>Clavicipitaceae</taxon>
        <taxon>Pochonia</taxon>
    </lineage>
</organism>
<evidence type="ECO:0000313" key="3">
    <source>
        <dbReference type="Proteomes" id="UP000078397"/>
    </source>
</evidence>
<reference evidence="2 3" key="1">
    <citation type="journal article" date="2016" name="PLoS Pathog.">
        <title>Biosynthesis of antibiotic leucinostatins in bio-control fungus Purpureocillium lilacinum and their inhibition on phytophthora revealed by genome mining.</title>
        <authorList>
            <person name="Wang G."/>
            <person name="Liu Z."/>
            <person name="Lin R."/>
            <person name="Li E."/>
            <person name="Mao Z."/>
            <person name="Ling J."/>
            <person name="Yang Y."/>
            <person name="Yin W.B."/>
            <person name="Xie B."/>
        </authorList>
    </citation>
    <scope>NUCLEOTIDE SEQUENCE [LARGE SCALE GENOMIC DNA]</scope>
    <source>
        <strain evidence="2">170</strain>
    </source>
</reference>
<dbReference type="PANTHER" id="PTHR34502:SF4">
    <property type="entry name" value="DUF6594 DOMAIN-CONTAINING PROTEIN"/>
    <property type="match status" value="1"/>
</dbReference>